<dbReference type="Pfam" id="PF07007">
    <property type="entry name" value="LprI"/>
    <property type="match status" value="1"/>
</dbReference>
<dbReference type="InterPro" id="IPR009739">
    <property type="entry name" value="LprI-like_N"/>
</dbReference>
<dbReference type="PANTHER" id="PTHR37549:SF1">
    <property type="entry name" value="LIPOPROTEIN LPRI"/>
    <property type="match status" value="1"/>
</dbReference>
<sequence>MVSGTDFAGRYILDIAMPRSILSAVAGIFIGMALPLAAEPSFPCSGQLTPTETRICRSPLLGQLDQRMARAFYAARDRANGADRRDLIDAQRLWLRWRATCGTDGDCLRRRYEARLDDLARPDLLTLEIATPGNTAPAADQVVDRRITDTRYEVEYGDGTIRWQSLGGGSMGVINPDGTGSRSMFSQAPPPEFPGLPGTYASWGDGLETSLLGIIDQLLSPADRQEYRALTNAKPYSVRVNDHLTVIQFLTRP</sequence>
<dbReference type="AlphaFoldDB" id="A0A2V1P1H2"/>
<protein>
    <recommendedName>
        <fullName evidence="2">Lysozyme inhibitor LprI-like N-terminal domain-containing protein</fullName>
    </recommendedName>
</protein>
<reference evidence="4" key="1">
    <citation type="submission" date="2018-05" db="EMBL/GenBank/DDBJ databases">
        <authorList>
            <person name="Du Z."/>
            <person name="Wang X."/>
        </authorList>
    </citation>
    <scope>NUCLEOTIDE SEQUENCE [LARGE SCALE GENOMIC DNA]</scope>
    <source>
        <strain evidence="4">WDS4C29</strain>
    </source>
</reference>
<dbReference type="PANTHER" id="PTHR37549">
    <property type="entry name" value="LIPOPROTEIN LPRI"/>
    <property type="match status" value="1"/>
</dbReference>
<keyword evidence="1" id="KW-0812">Transmembrane</keyword>
<organism evidence="3 4">
    <name type="scientific">Salibaculum griseiflavum</name>
    <dbReference type="NCBI Taxonomy" id="1914409"/>
    <lineage>
        <taxon>Bacteria</taxon>
        <taxon>Pseudomonadati</taxon>
        <taxon>Pseudomonadota</taxon>
        <taxon>Alphaproteobacteria</taxon>
        <taxon>Rhodobacterales</taxon>
        <taxon>Roseobacteraceae</taxon>
        <taxon>Salibaculum</taxon>
    </lineage>
</organism>
<name>A0A2V1P1H2_9RHOB</name>
<evidence type="ECO:0000313" key="4">
    <source>
        <dbReference type="Proteomes" id="UP000245293"/>
    </source>
</evidence>
<keyword evidence="4" id="KW-1185">Reference proteome</keyword>
<feature type="transmembrane region" description="Helical" evidence="1">
    <location>
        <begin position="21"/>
        <end position="38"/>
    </location>
</feature>
<keyword evidence="1" id="KW-0472">Membrane</keyword>
<comment type="caution">
    <text evidence="3">The sequence shown here is derived from an EMBL/GenBank/DDBJ whole genome shotgun (WGS) entry which is preliminary data.</text>
</comment>
<accession>A0A2V1P1H2</accession>
<evidence type="ECO:0000313" key="3">
    <source>
        <dbReference type="EMBL" id="PWG16379.1"/>
    </source>
</evidence>
<dbReference type="Proteomes" id="UP000245293">
    <property type="component" value="Unassembled WGS sequence"/>
</dbReference>
<evidence type="ECO:0000256" key="1">
    <source>
        <dbReference type="SAM" id="Phobius"/>
    </source>
</evidence>
<proteinExistence type="predicted"/>
<feature type="domain" description="Lysozyme inhibitor LprI-like N-terminal" evidence="2">
    <location>
        <begin position="44"/>
        <end position="119"/>
    </location>
</feature>
<dbReference type="InterPro" id="IPR052755">
    <property type="entry name" value="Lysozyme_Inhibitor_LprI"/>
</dbReference>
<dbReference type="OrthoDB" id="1522627at2"/>
<gene>
    <name evidence="3" type="ORF">DFK10_12115</name>
</gene>
<keyword evidence="1" id="KW-1133">Transmembrane helix</keyword>
<dbReference type="GO" id="GO:0005576">
    <property type="term" value="C:extracellular region"/>
    <property type="evidence" value="ECO:0007669"/>
    <property type="project" value="TreeGrafter"/>
</dbReference>
<dbReference type="EMBL" id="QETF01000014">
    <property type="protein sequence ID" value="PWG16379.1"/>
    <property type="molecule type" value="Genomic_DNA"/>
</dbReference>
<evidence type="ECO:0000259" key="2">
    <source>
        <dbReference type="Pfam" id="PF07007"/>
    </source>
</evidence>